<evidence type="ECO:0000313" key="2">
    <source>
        <dbReference type="Proteomes" id="UP001057402"/>
    </source>
</evidence>
<proteinExistence type="predicted"/>
<protein>
    <submittedName>
        <fullName evidence="1">Uncharacterized protein</fullName>
    </submittedName>
</protein>
<name>A0ACB9R6P7_9MYRT</name>
<sequence>MTAEFQVPSPLVPSRENYFVRYCKQHCDGTWVVVDVSLDNLRGNPTLRSRRRPSGCLIQELPNGYSKVIWVEHVEVDDRGMHGIYRQLVDSGLGFGAKRWVATLDRQCKRLASAMASNMPAEPHV</sequence>
<comment type="caution">
    <text evidence="1">The sequence shown here is derived from an EMBL/GenBank/DDBJ whole genome shotgun (WGS) entry which is preliminary data.</text>
</comment>
<keyword evidence="2" id="KW-1185">Reference proteome</keyword>
<reference evidence="2" key="1">
    <citation type="journal article" date="2023" name="Front. Plant Sci.">
        <title>Chromosomal-level genome assembly of Melastoma candidum provides insights into trichome evolution.</title>
        <authorList>
            <person name="Zhong Y."/>
            <person name="Wu W."/>
            <person name="Sun C."/>
            <person name="Zou P."/>
            <person name="Liu Y."/>
            <person name="Dai S."/>
            <person name="Zhou R."/>
        </authorList>
    </citation>
    <scope>NUCLEOTIDE SEQUENCE [LARGE SCALE GENOMIC DNA]</scope>
</reference>
<dbReference type="Proteomes" id="UP001057402">
    <property type="component" value="Chromosome 4"/>
</dbReference>
<organism evidence="1 2">
    <name type="scientific">Melastoma candidum</name>
    <dbReference type="NCBI Taxonomy" id="119954"/>
    <lineage>
        <taxon>Eukaryota</taxon>
        <taxon>Viridiplantae</taxon>
        <taxon>Streptophyta</taxon>
        <taxon>Embryophyta</taxon>
        <taxon>Tracheophyta</taxon>
        <taxon>Spermatophyta</taxon>
        <taxon>Magnoliopsida</taxon>
        <taxon>eudicotyledons</taxon>
        <taxon>Gunneridae</taxon>
        <taxon>Pentapetalae</taxon>
        <taxon>rosids</taxon>
        <taxon>malvids</taxon>
        <taxon>Myrtales</taxon>
        <taxon>Melastomataceae</taxon>
        <taxon>Melastomatoideae</taxon>
        <taxon>Melastomateae</taxon>
        <taxon>Melastoma</taxon>
    </lineage>
</organism>
<dbReference type="EMBL" id="CM042883">
    <property type="protein sequence ID" value="KAI4371662.1"/>
    <property type="molecule type" value="Genomic_DNA"/>
</dbReference>
<accession>A0ACB9R6P7</accession>
<gene>
    <name evidence="1" type="ORF">MLD38_009988</name>
</gene>
<evidence type="ECO:0000313" key="1">
    <source>
        <dbReference type="EMBL" id="KAI4371662.1"/>
    </source>
</evidence>